<dbReference type="CDD" id="cd21457">
    <property type="entry name" value="DLC-like_TDA2"/>
    <property type="match status" value="1"/>
</dbReference>
<evidence type="ECO:0008006" key="3">
    <source>
        <dbReference type="Google" id="ProtNLM"/>
    </source>
</evidence>
<dbReference type="GeneID" id="73470399"/>
<dbReference type="RefSeq" id="XP_049263148.1">
    <property type="nucleotide sequence ID" value="XM_049407472.1"/>
</dbReference>
<comment type="caution">
    <text evidence="1">The sequence shown here is derived from an EMBL/GenBank/DDBJ whole genome shotgun (WGS) entry which is preliminary data.</text>
</comment>
<gene>
    <name evidence="1" type="ORF">J8A68_003599</name>
</gene>
<dbReference type="AlphaFoldDB" id="A0A8J5UWE8"/>
<protein>
    <recommendedName>
        <fullName evidence="3">Topoisomerase I damage affected protein 2</fullName>
    </recommendedName>
</protein>
<proteinExistence type="predicted"/>
<evidence type="ECO:0000313" key="1">
    <source>
        <dbReference type="EMBL" id="KAG7662915.1"/>
    </source>
</evidence>
<reference evidence="1 2" key="1">
    <citation type="journal article" date="2021" name="DNA Res.">
        <title>Genome analysis of Candida subhashii reveals its hybrid nature and dual mitochondrial genome conformations.</title>
        <authorList>
            <person name="Mixao V."/>
            <person name="Hegedusova E."/>
            <person name="Saus E."/>
            <person name="Pryszcz L.P."/>
            <person name="Cillingova A."/>
            <person name="Nosek J."/>
            <person name="Gabaldon T."/>
        </authorList>
    </citation>
    <scope>NUCLEOTIDE SEQUENCE [LARGE SCALE GENOMIC DNA]</scope>
    <source>
        <strain evidence="1 2">CBS 10753</strain>
    </source>
</reference>
<dbReference type="Proteomes" id="UP000694255">
    <property type="component" value="Unassembled WGS sequence"/>
</dbReference>
<evidence type="ECO:0000313" key="2">
    <source>
        <dbReference type="Proteomes" id="UP000694255"/>
    </source>
</evidence>
<keyword evidence="2" id="KW-1185">Reference proteome</keyword>
<dbReference type="OrthoDB" id="10059120at2759"/>
<dbReference type="EMBL" id="JAGSYN010000159">
    <property type="protein sequence ID" value="KAG7662915.1"/>
    <property type="molecule type" value="Genomic_DNA"/>
</dbReference>
<accession>A0A8J5UWE8</accession>
<organism evidence="1 2">
    <name type="scientific">[Candida] subhashii</name>
    <dbReference type="NCBI Taxonomy" id="561895"/>
    <lineage>
        <taxon>Eukaryota</taxon>
        <taxon>Fungi</taxon>
        <taxon>Dikarya</taxon>
        <taxon>Ascomycota</taxon>
        <taxon>Saccharomycotina</taxon>
        <taxon>Pichiomycetes</taxon>
        <taxon>Debaryomycetaceae</taxon>
        <taxon>Spathaspora</taxon>
    </lineage>
</organism>
<sequence>MTSVSVTSRSTDREIPFTEEFIIELIKENNSTVSPSELISKIAESLQIKSSKHKFIVQFTNIKKKNDFDADLDLSSDYAGVWEQSKDGCITLKVEEDKDNESIILLISIYWISV</sequence>
<name>A0A8J5UWE8_9ASCO</name>